<dbReference type="EMBL" id="QNUK01000183">
    <property type="protein sequence ID" value="KAF5898981.1"/>
    <property type="molecule type" value="Genomic_DNA"/>
</dbReference>
<name>A0A8J4X2R6_CLAMG</name>
<accession>A0A8J4X2R6</accession>
<comment type="caution">
    <text evidence="1">The sequence shown here is derived from an EMBL/GenBank/DDBJ whole genome shotgun (WGS) entry which is preliminary data.</text>
</comment>
<sequence length="183" mass="20009">MTGFRIECFILHYDSQTDCNNRPNFSNYTETCALLSTVQRLPLHATSPLQNIQLNLSSNFRTRVTPHTPGVGARTLIKRLSLRSSRQSAPDLVVHVTAHPHASSGLQLLVSWLLCDATSSGSTTRMHCPHISHISGGALPQALNCRDCELYKAPSCASTDMLGWLGGNEVTPTVENSNHSEQN</sequence>
<dbReference type="AlphaFoldDB" id="A0A8J4X2R6"/>
<proteinExistence type="predicted"/>
<keyword evidence="2" id="KW-1185">Reference proteome</keyword>
<dbReference type="Proteomes" id="UP000727407">
    <property type="component" value="Unassembled WGS sequence"/>
</dbReference>
<organism evidence="1 2">
    <name type="scientific">Clarias magur</name>
    <name type="common">Asian catfish</name>
    <name type="synonym">Macropteronotus magur</name>
    <dbReference type="NCBI Taxonomy" id="1594786"/>
    <lineage>
        <taxon>Eukaryota</taxon>
        <taxon>Metazoa</taxon>
        <taxon>Chordata</taxon>
        <taxon>Craniata</taxon>
        <taxon>Vertebrata</taxon>
        <taxon>Euteleostomi</taxon>
        <taxon>Actinopterygii</taxon>
        <taxon>Neopterygii</taxon>
        <taxon>Teleostei</taxon>
        <taxon>Ostariophysi</taxon>
        <taxon>Siluriformes</taxon>
        <taxon>Clariidae</taxon>
        <taxon>Clarias</taxon>
    </lineage>
</organism>
<reference evidence="1" key="1">
    <citation type="submission" date="2020-07" db="EMBL/GenBank/DDBJ databases">
        <title>Clarias magur genome sequencing, assembly and annotation.</title>
        <authorList>
            <person name="Kushwaha B."/>
            <person name="Kumar R."/>
            <person name="Das P."/>
            <person name="Joshi C.G."/>
            <person name="Kumar D."/>
            <person name="Nagpure N.S."/>
            <person name="Pandey M."/>
            <person name="Agarwal S."/>
            <person name="Srivastava S."/>
            <person name="Singh M."/>
            <person name="Sahoo L."/>
            <person name="Jayasankar P."/>
            <person name="Meher P.K."/>
            <person name="Koringa P.G."/>
            <person name="Iquebal M.A."/>
            <person name="Das S.P."/>
            <person name="Bit A."/>
            <person name="Patnaik S."/>
            <person name="Patel N."/>
            <person name="Shah T.M."/>
            <person name="Hinsu A."/>
            <person name="Jena J.K."/>
        </authorList>
    </citation>
    <scope>NUCLEOTIDE SEQUENCE</scope>
    <source>
        <strain evidence="1">CIFAMagur01</strain>
        <tissue evidence="1">Testis</tissue>
    </source>
</reference>
<protein>
    <submittedName>
        <fullName evidence="1">Uncharacterized protein</fullName>
    </submittedName>
</protein>
<evidence type="ECO:0000313" key="1">
    <source>
        <dbReference type="EMBL" id="KAF5898981.1"/>
    </source>
</evidence>
<evidence type="ECO:0000313" key="2">
    <source>
        <dbReference type="Proteomes" id="UP000727407"/>
    </source>
</evidence>
<gene>
    <name evidence="1" type="ORF">DAT39_011307</name>
</gene>